<dbReference type="EMBL" id="MCGT01000002">
    <property type="protein sequence ID" value="ORX62446.1"/>
    <property type="molecule type" value="Genomic_DNA"/>
</dbReference>
<dbReference type="InterPro" id="IPR006379">
    <property type="entry name" value="HAD-SF_hydro_IIB"/>
</dbReference>
<dbReference type="CDD" id="cd01627">
    <property type="entry name" value="HAD_TPP"/>
    <property type="match status" value="1"/>
</dbReference>
<sequence>MTIEQIPAPQALHRRPRVINVTHQLPFEIRHDPQQSPPWQLTERRGHHAMYSGIRSLASSQCDIYHVGWIGHVSYAQHPAPNDLSESDKAILTRLFLDHHCLPLFLNTESIVGHYDGYCKTMLWPLLHYIIWNHATDGRLEARQWIAYQSVNRMYVDLVMQLYQEGDVVWVHDYHLLLVPGMIRKLAPLATLGLFVHSPWPTSEIFRCLPKRQELLQGMLASTMIGFQTYGYARHFISTCTRVLGYESTPEGVMGNLGHFCYVVAIPIGIHPENIEYVLQKPTTMEKMASIRDLYPDKKIFVARDKMDLVKGVVQKLETFERFLTMYPRWRNKVVLIQLTDAPVTVTKSEDIVQLENKISRLIARINGRFGSLEFSPVYHYPHHVLDDEYHGLLAVADVALVTSNRDGISTIAYEYIICQQKHCNPLIVSEISGTAASLSSALIVNPWDMTGVARAIHEALIMTPVEKQARHQQLLHHVKTHTAAFWAKSFIRRLQESVDYLAQTNHTPRLTFEILASSFKRAKKRFFCFGYDGTLVPLQNHSLGQPSRKTLAILEKLCRDPNNHVWVISGQDEMTLTRGLGHIQGLGLAAEQGTFLKHPHGTRWINGLENTDMEWKNDVMELFSYYTERTNGSFIEHKRSSVTWHYGLADDPTYAAFQAKECQNHLEHAILSKLPVEIVVGHRAIQVRPISFSKGDTIKRLLLAHAVDFVFCGGRAGRSAEDMFRSLISLQRRPWQPSPLDIYSVLVGNEAFPSLAAWHLPTLDDMIDMLSDLT</sequence>
<dbReference type="PANTHER" id="PTHR10788">
    <property type="entry name" value="TREHALOSE-6-PHOSPHATE SYNTHASE"/>
    <property type="match status" value="1"/>
</dbReference>
<dbReference type="NCBIfam" id="TIGR00685">
    <property type="entry name" value="T6PP"/>
    <property type="match status" value="1"/>
</dbReference>
<name>A0A1X2GWU2_9FUNG</name>
<evidence type="ECO:0000313" key="4">
    <source>
        <dbReference type="Proteomes" id="UP000242146"/>
    </source>
</evidence>
<dbReference type="GO" id="GO:0003825">
    <property type="term" value="F:alpha,alpha-trehalose-phosphate synthase (UDP-forming) activity"/>
    <property type="evidence" value="ECO:0007669"/>
    <property type="project" value="TreeGrafter"/>
</dbReference>
<keyword evidence="4" id="KW-1185">Reference proteome</keyword>
<comment type="caution">
    <text evidence="3">The sequence shown here is derived from an EMBL/GenBank/DDBJ whole genome shotgun (WGS) entry which is preliminary data.</text>
</comment>
<dbReference type="GO" id="GO:0005946">
    <property type="term" value="C:alpha,alpha-trehalose-phosphate synthase complex (UDP-forming)"/>
    <property type="evidence" value="ECO:0007669"/>
    <property type="project" value="TreeGrafter"/>
</dbReference>
<dbReference type="NCBIfam" id="TIGR01484">
    <property type="entry name" value="HAD-SF-IIB"/>
    <property type="match status" value="1"/>
</dbReference>
<gene>
    <name evidence="3" type="ORF">DM01DRAFT_1315912</name>
</gene>
<dbReference type="GO" id="GO:0005992">
    <property type="term" value="P:trehalose biosynthetic process"/>
    <property type="evidence" value="ECO:0007669"/>
    <property type="project" value="InterPro"/>
</dbReference>
<dbReference type="OrthoDB" id="755951at2759"/>
<dbReference type="InterPro" id="IPR003337">
    <property type="entry name" value="Trehalose_PPase"/>
</dbReference>
<accession>A0A1X2GWU2</accession>
<dbReference type="CDD" id="cd03788">
    <property type="entry name" value="GT20_TPS"/>
    <property type="match status" value="1"/>
</dbReference>
<dbReference type="InterPro" id="IPR001830">
    <property type="entry name" value="Glyco_trans_20"/>
</dbReference>
<dbReference type="GO" id="GO:0005829">
    <property type="term" value="C:cytosol"/>
    <property type="evidence" value="ECO:0007669"/>
    <property type="project" value="TreeGrafter"/>
</dbReference>
<dbReference type="Pfam" id="PF00982">
    <property type="entry name" value="Glyco_transf_20"/>
    <property type="match status" value="1"/>
</dbReference>
<organism evidence="3 4">
    <name type="scientific">Hesseltinella vesiculosa</name>
    <dbReference type="NCBI Taxonomy" id="101127"/>
    <lineage>
        <taxon>Eukaryota</taxon>
        <taxon>Fungi</taxon>
        <taxon>Fungi incertae sedis</taxon>
        <taxon>Mucoromycota</taxon>
        <taxon>Mucoromycotina</taxon>
        <taxon>Mucoromycetes</taxon>
        <taxon>Mucorales</taxon>
        <taxon>Cunninghamellaceae</taxon>
        <taxon>Hesseltinella</taxon>
    </lineage>
</organism>
<dbReference type="InterPro" id="IPR036412">
    <property type="entry name" value="HAD-like_sf"/>
</dbReference>
<dbReference type="Pfam" id="PF02358">
    <property type="entry name" value="Trehalose_PPase"/>
    <property type="match status" value="1"/>
</dbReference>
<dbReference type="Proteomes" id="UP000242146">
    <property type="component" value="Unassembled WGS sequence"/>
</dbReference>
<evidence type="ECO:0000256" key="2">
    <source>
        <dbReference type="ARBA" id="ARBA00006330"/>
    </source>
</evidence>
<dbReference type="FunFam" id="3.30.70.1020:FF:000001">
    <property type="entry name" value="Alpha,alpha-trehalose-phosphate synthase [UDP-forming] 1"/>
    <property type="match status" value="1"/>
</dbReference>
<dbReference type="SUPFAM" id="SSF53756">
    <property type="entry name" value="UDP-Glycosyltransferase/glycogen phosphorylase"/>
    <property type="match status" value="1"/>
</dbReference>
<dbReference type="AlphaFoldDB" id="A0A1X2GWU2"/>
<dbReference type="Gene3D" id="3.30.70.1020">
    <property type="entry name" value="Trehalose-6-phosphate phosphatase related protein, domain 2"/>
    <property type="match status" value="1"/>
</dbReference>
<proteinExistence type="inferred from homology"/>
<evidence type="ECO:0000313" key="3">
    <source>
        <dbReference type="EMBL" id="ORX62446.1"/>
    </source>
</evidence>
<comment type="similarity">
    <text evidence="1">In the N-terminal section; belongs to the glycosyltransferase 20 family.</text>
</comment>
<dbReference type="STRING" id="101127.A0A1X2GWU2"/>
<protein>
    <submittedName>
        <fullName evidence="3">Uncharacterized protein</fullName>
    </submittedName>
</protein>
<comment type="similarity">
    <text evidence="2">In the C-terminal section; belongs to the trehalose phosphatase family.</text>
</comment>
<dbReference type="GO" id="GO:0004805">
    <property type="term" value="F:trehalose-phosphatase activity"/>
    <property type="evidence" value="ECO:0007669"/>
    <property type="project" value="TreeGrafter"/>
</dbReference>
<dbReference type="Gene3D" id="3.40.50.1000">
    <property type="entry name" value="HAD superfamily/HAD-like"/>
    <property type="match status" value="1"/>
</dbReference>
<dbReference type="PANTHER" id="PTHR10788:SF123">
    <property type="entry name" value="TREHALOSE-PHOSPHATASE"/>
    <property type="match status" value="1"/>
</dbReference>
<dbReference type="InterPro" id="IPR023214">
    <property type="entry name" value="HAD_sf"/>
</dbReference>
<dbReference type="Gene3D" id="3.40.50.2000">
    <property type="entry name" value="Glycogen Phosphorylase B"/>
    <property type="match status" value="2"/>
</dbReference>
<evidence type="ECO:0000256" key="1">
    <source>
        <dbReference type="ARBA" id="ARBA00005409"/>
    </source>
</evidence>
<dbReference type="SUPFAM" id="SSF56784">
    <property type="entry name" value="HAD-like"/>
    <property type="match status" value="1"/>
</dbReference>
<reference evidence="3 4" key="1">
    <citation type="submission" date="2016-07" db="EMBL/GenBank/DDBJ databases">
        <title>Pervasive Adenine N6-methylation of Active Genes in Fungi.</title>
        <authorList>
            <consortium name="DOE Joint Genome Institute"/>
            <person name="Mondo S.J."/>
            <person name="Dannebaum R.O."/>
            <person name="Kuo R.C."/>
            <person name="Labutti K."/>
            <person name="Haridas S."/>
            <person name="Kuo A."/>
            <person name="Salamov A."/>
            <person name="Ahrendt S.R."/>
            <person name="Lipzen A."/>
            <person name="Sullivan W."/>
            <person name="Andreopoulos W.B."/>
            <person name="Clum A."/>
            <person name="Lindquist E."/>
            <person name="Daum C."/>
            <person name="Ramamoorthy G.K."/>
            <person name="Gryganskyi A."/>
            <person name="Culley D."/>
            <person name="Magnuson J.K."/>
            <person name="James T.Y."/>
            <person name="O'Malley M.A."/>
            <person name="Stajich J.E."/>
            <person name="Spatafora J.W."/>
            <person name="Visel A."/>
            <person name="Grigoriev I.V."/>
        </authorList>
    </citation>
    <scope>NUCLEOTIDE SEQUENCE [LARGE SCALE GENOMIC DNA]</scope>
    <source>
        <strain evidence="3 4">NRRL 3301</strain>
    </source>
</reference>